<dbReference type="EMBL" id="CAFAAB010000177">
    <property type="protein sequence ID" value="CAB4791958.1"/>
    <property type="molecule type" value="Genomic_DNA"/>
</dbReference>
<dbReference type="Pfam" id="PF12840">
    <property type="entry name" value="HTH_20"/>
    <property type="match status" value="1"/>
</dbReference>
<sequence>MNTPSSIPATIFVILASKETVSSSELATAAGVTRQAAHYHLRRLSDEGVLVPEGSRRSSRYRLRADRVASYPLHGQMEHEVWAAEKKALGVLYPDLLSGPILGVLNFTFTEMVNNAIDHSLGTSLSIRWILTKSTVTFEVEDNGVGAFEALRESRGFTSNFQSIGELSKGKQTSAPDRHSGLGIFLTSKMTSLFTLIANEYSWKVDAETDDYAVGALPHYKQGTLVRCVFPRDVTVTLQDVMRQVSDPVTHRLNRTSLKVELFSEGMFISRTEAKLLSARLEGFEKVELDFTNVDEIGQGFADELFRVWKRDHGEIELIPINLNHAVQAMIAAVEAE</sequence>
<proteinExistence type="predicted"/>
<organism evidence="3">
    <name type="scientific">freshwater metagenome</name>
    <dbReference type="NCBI Taxonomy" id="449393"/>
    <lineage>
        <taxon>unclassified sequences</taxon>
        <taxon>metagenomes</taxon>
        <taxon>ecological metagenomes</taxon>
    </lineage>
</organism>
<dbReference type="InterPro" id="IPR036890">
    <property type="entry name" value="HATPase_C_sf"/>
</dbReference>
<evidence type="ECO:0000259" key="1">
    <source>
        <dbReference type="Pfam" id="PF02518"/>
    </source>
</evidence>
<dbReference type="InterPro" id="IPR036390">
    <property type="entry name" value="WH_DNA-bd_sf"/>
</dbReference>
<accession>A0A6J6X9G7</accession>
<evidence type="ECO:0000259" key="2">
    <source>
        <dbReference type="Pfam" id="PF14213"/>
    </source>
</evidence>
<dbReference type="InterPro" id="IPR036388">
    <property type="entry name" value="WH-like_DNA-bd_sf"/>
</dbReference>
<dbReference type="SUPFAM" id="SSF55874">
    <property type="entry name" value="ATPase domain of HSP90 chaperone/DNA topoisomerase II/histidine kinase"/>
    <property type="match status" value="1"/>
</dbReference>
<name>A0A6J6X9G7_9ZZZZ</name>
<dbReference type="InterPro" id="IPR025474">
    <property type="entry name" value="DUF4325"/>
</dbReference>
<protein>
    <submittedName>
        <fullName evidence="3">Unannotated protein</fullName>
    </submittedName>
</protein>
<dbReference type="SUPFAM" id="SSF46785">
    <property type="entry name" value="Winged helix' DNA-binding domain"/>
    <property type="match status" value="1"/>
</dbReference>
<dbReference type="Gene3D" id="1.10.10.10">
    <property type="entry name" value="Winged helix-like DNA-binding domain superfamily/Winged helix DNA-binding domain"/>
    <property type="match status" value="1"/>
</dbReference>
<dbReference type="AlphaFoldDB" id="A0A6J6X9G7"/>
<dbReference type="Pfam" id="PF02518">
    <property type="entry name" value="HATPase_c"/>
    <property type="match status" value="1"/>
</dbReference>
<dbReference type="InterPro" id="IPR003594">
    <property type="entry name" value="HATPase_dom"/>
</dbReference>
<feature type="domain" description="Histidine kinase/HSP90-like ATPase" evidence="1">
    <location>
        <begin position="109"/>
        <end position="193"/>
    </location>
</feature>
<gene>
    <name evidence="3" type="ORF">UFOPK2958_01283</name>
</gene>
<dbReference type="Pfam" id="PF14213">
    <property type="entry name" value="DUF4325"/>
    <property type="match status" value="1"/>
</dbReference>
<evidence type="ECO:0000313" key="3">
    <source>
        <dbReference type="EMBL" id="CAB4791958.1"/>
    </source>
</evidence>
<reference evidence="3" key="1">
    <citation type="submission" date="2020-05" db="EMBL/GenBank/DDBJ databases">
        <authorList>
            <person name="Chiriac C."/>
            <person name="Salcher M."/>
            <person name="Ghai R."/>
            <person name="Kavagutti S V."/>
        </authorList>
    </citation>
    <scope>NUCLEOTIDE SEQUENCE</scope>
</reference>
<dbReference type="Gene3D" id="3.30.565.10">
    <property type="entry name" value="Histidine kinase-like ATPase, C-terminal domain"/>
    <property type="match status" value="1"/>
</dbReference>
<feature type="domain" description="DUF4325" evidence="2">
    <location>
        <begin position="277"/>
        <end position="327"/>
    </location>
</feature>